<keyword evidence="6 7" id="KW-0067">ATP-binding</keyword>
<dbReference type="CDD" id="cd14014">
    <property type="entry name" value="STKc_PknB_like"/>
    <property type="match status" value="1"/>
</dbReference>
<evidence type="ECO:0000313" key="10">
    <source>
        <dbReference type="EMBL" id="MFB9839293.1"/>
    </source>
</evidence>
<keyword evidence="3 10" id="KW-0808">Transferase</keyword>
<evidence type="ECO:0000256" key="8">
    <source>
        <dbReference type="SAM" id="MobiDB-lite"/>
    </source>
</evidence>
<evidence type="ECO:0000256" key="7">
    <source>
        <dbReference type="PROSITE-ProRule" id="PRU10141"/>
    </source>
</evidence>
<keyword evidence="5 10" id="KW-0418">Kinase</keyword>
<comment type="caution">
    <text evidence="10">The sequence shown here is derived from an EMBL/GenBank/DDBJ whole genome shotgun (WGS) entry which is preliminary data.</text>
</comment>
<dbReference type="Proteomes" id="UP001589627">
    <property type="component" value="Unassembled WGS sequence"/>
</dbReference>
<evidence type="ECO:0000313" key="11">
    <source>
        <dbReference type="Proteomes" id="UP001589627"/>
    </source>
</evidence>
<organism evidence="10 11">
    <name type="scientific">Actinoallomurus acaciae</name>
    <dbReference type="NCBI Taxonomy" id="502577"/>
    <lineage>
        <taxon>Bacteria</taxon>
        <taxon>Bacillati</taxon>
        <taxon>Actinomycetota</taxon>
        <taxon>Actinomycetes</taxon>
        <taxon>Streptosporangiales</taxon>
        <taxon>Thermomonosporaceae</taxon>
        <taxon>Actinoallomurus</taxon>
    </lineage>
</organism>
<dbReference type="SMART" id="SM00220">
    <property type="entry name" value="S_TKc"/>
    <property type="match status" value="1"/>
</dbReference>
<evidence type="ECO:0000256" key="3">
    <source>
        <dbReference type="ARBA" id="ARBA00022679"/>
    </source>
</evidence>
<dbReference type="Gene3D" id="1.10.510.10">
    <property type="entry name" value="Transferase(Phosphotransferase) domain 1"/>
    <property type="match status" value="1"/>
</dbReference>
<feature type="binding site" evidence="7">
    <location>
        <position position="39"/>
    </location>
    <ligand>
        <name>ATP</name>
        <dbReference type="ChEBI" id="CHEBI:30616"/>
    </ligand>
</feature>
<dbReference type="InterPro" id="IPR000719">
    <property type="entry name" value="Prot_kinase_dom"/>
</dbReference>
<dbReference type="RefSeq" id="WP_378212376.1">
    <property type="nucleotide sequence ID" value="NZ_JBHLZP010000680.1"/>
</dbReference>
<keyword evidence="11" id="KW-1185">Reference proteome</keyword>
<evidence type="ECO:0000256" key="4">
    <source>
        <dbReference type="ARBA" id="ARBA00022741"/>
    </source>
</evidence>
<dbReference type="SUPFAM" id="SSF56112">
    <property type="entry name" value="Protein kinase-like (PK-like)"/>
    <property type="match status" value="1"/>
</dbReference>
<dbReference type="PROSITE" id="PS50011">
    <property type="entry name" value="PROTEIN_KINASE_DOM"/>
    <property type="match status" value="1"/>
</dbReference>
<reference evidence="10 11" key="1">
    <citation type="submission" date="2024-09" db="EMBL/GenBank/DDBJ databases">
        <authorList>
            <person name="Sun Q."/>
            <person name="Mori K."/>
        </authorList>
    </citation>
    <scope>NUCLEOTIDE SEQUENCE [LARGE SCALE GENOMIC DNA]</scope>
    <source>
        <strain evidence="10 11">TBRC 0563</strain>
    </source>
</reference>
<evidence type="ECO:0000259" key="9">
    <source>
        <dbReference type="PROSITE" id="PS50011"/>
    </source>
</evidence>
<gene>
    <name evidence="10" type="ORF">ACFFNX_44835</name>
</gene>
<name>A0ABV5YW87_9ACTN</name>
<evidence type="ECO:0000256" key="2">
    <source>
        <dbReference type="ARBA" id="ARBA00022527"/>
    </source>
</evidence>
<feature type="region of interest" description="Disordered" evidence="8">
    <location>
        <begin position="233"/>
        <end position="255"/>
    </location>
</feature>
<evidence type="ECO:0000256" key="6">
    <source>
        <dbReference type="ARBA" id="ARBA00022840"/>
    </source>
</evidence>
<proteinExistence type="predicted"/>
<feature type="domain" description="Protein kinase" evidence="9">
    <location>
        <begin position="10"/>
        <end position="270"/>
    </location>
</feature>
<evidence type="ECO:0000256" key="5">
    <source>
        <dbReference type="ARBA" id="ARBA00022777"/>
    </source>
</evidence>
<evidence type="ECO:0000256" key="1">
    <source>
        <dbReference type="ARBA" id="ARBA00012513"/>
    </source>
</evidence>
<dbReference type="Gene3D" id="3.30.200.20">
    <property type="entry name" value="Phosphorylase Kinase, domain 1"/>
    <property type="match status" value="1"/>
</dbReference>
<dbReference type="EC" id="2.7.11.1" evidence="1"/>
<dbReference type="PROSITE" id="PS00107">
    <property type="entry name" value="PROTEIN_KINASE_ATP"/>
    <property type="match status" value="1"/>
</dbReference>
<dbReference type="InterPro" id="IPR017441">
    <property type="entry name" value="Protein_kinase_ATP_BS"/>
</dbReference>
<dbReference type="InterPro" id="IPR011009">
    <property type="entry name" value="Kinase-like_dom_sf"/>
</dbReference>
<protein>
    <recommendedName>
        <fullName evidence="1">non-specific serine/threonine protein kinase</fullName>
        <ecNumber evidence="1">2.7.11.1</ecNumber>
    </recommendedName>
</protein>
<dbReference type="PANTHER" id="PTHR43289">
    <property type="entry name" value="MITOGEN-ACTIVATED PROTEIN KINASE KINASE KINASE 20-RELATED"/>
    <property type="match status" value="1"/>
</dbReference>
<sequence length="270" mass="29484">MGESLIAGQYLLIEQIGRGGFAVVWRARDDRLRRDVAAKQLFLPPHFTEEQRREHRERTFREARSAARLTHPGVVTVHDVVEHDGVPWIIMEFVPGRTLSQIIRMEGPMAPERAARIGLRVLDALRAAHARGVLHRDVKPSNVIAEDGRVVLGDFGIASTEGGDDDEITGTGIVMGAPSYTAPERARGVLAVAASDRWSLGATLFYAVEGRRAFSGPNANATFHAILTGEPAPARHAEPRRPVVDGLMRKDPGDRMTAEEAAELLADAAR</sequence>
<dbReference type="EMBL" id="JBHLZP010000680">
    <property type="protein sequence ID" value="MFB9839293.1"/>
    <property type="molecule type" value="Genomic_DNA"/>
</dbReference>
<accession>A0ABV5YW87</accession>
<dbReference type="GO" id="GO:0004674">
    <property type="term" value="F:protein serine/threonine kinase activity"/>
    <property type="evidence" value="ECO:0007669"/>
    <property type="project" value="UniProtKB-EC"/>
</dbReference>
<keyword evidence="4 7" id="KW-0547">Nucleotide-binding</keyword>
<dbReference type="PANTHER" id="PTHR43289:SF6">
    <property type="entry name" value="SERINE_THREONINE-PROTEIN KINASE NEKL-3"/>
    <property type="match status" value="1"/>
</dbReference>
<feature type="non-terminal residue" evidence="10">
    <location>
        <position position="270"/>
    </location>
</feature>
<keyword evidence="2" id="KW-0723">Serine/threonine-protein kinase</keyword>
<dbReference type="Pfam" id="PF00069">
    <property type="entry name" value="Pkinase"/>
    <property type="match status" value="1"/>
</dbReference>